<proteinExistence type="predicted"/>
<feature type="region of interest" description="Disordered" evidence="1">
    <location>
        <begin position="42"/>
        <end position="74"/>
    </location>
</feature>
<sequence length="219" mass="24396">MQGLHVGSLSQSSRNHPATILQLFYNHYATIVRRIIGALHPTHTKNATRQANRDRNRSQSRNLQPGEVHAGSPLSKTTFPTTYYRVSRYMRGYRANTYSAVTPESINKHLALGTSYDGVFPMFAFKNTGGNNSELSGTRMGPRQGMAYISAGDSILYDARKQRFFLPHIEVCVPGIVPAFKEHISHPLRNIIDPQTHDDSVAIRKGLASSTSWTQLVNA</sequence>
<keyword evidence="3" id="KW-1185">Reference proteome</keyword>
<dbReference type="Proteomes" id="UP001446871">
    <property type="component" value="Unassembled WGS sequence"/>
</dbReference>
<dbReference type="EMBL" id="JAQQWM010000008">
    <property type="protein sequence ID" value="KAK8053109.1"/>
    <property type="molecule type" value="Genomic_DNA"/>
</dbReference>
<name>A0ABR1U2I0_9PEZI</name>
<gene>
    <name evidence="2" type="ORF">PG996_012410</name>
</gene>
<evidence type="ECO:0000313" key="3">
    <source>
        <dbReference type="Proteomes" id="UP001446871"/>
    </source>
</evidence>
<evidence type="ECO:0000313" key="2">
    <source>
        <dbReference type="EMBL" id="KAK8053109.1"/>
    </source>
</evidence>
<organism evidence="2 3">
    <name type="scientific">Apiospora saccharicola</name>
    <dbReference type="NCBI Taxonomy" id="335842"/>
    <lineage>
        <taxon>Eukaryota</taxon>
        <taxon>Fungi</taxon>
        <taxon>Dikarya</taxon>
        <taxon>Ascomycota</taxon>
        <taxon>Pezizomycotina</taxon>
        <taxon>Sordariomycetes</taxon>
        <taxon>Xylariomycetidae</taxon>
        <taxon>Amphisphaeriales</taxon>
        <taxon>Apiosporaceae</taxon>
        <taxon>Apiospora</taxon>
    </lineage>
</organism>
<protein>
    <submittedName>
        <fullName evidence="2">Uncharacterized protein</fullName>
    </submittedName>
</protein>
<comment type="caution">
    <text evidence="2">The sequence shown here is derived from an EMBL/GenBank/DDBJ whole genome shotgun (WGS) entry which is preliminary data.</text>
</comment>
<evidence type="ECO:0000256" key="1">
    <source>
        <dbReference type="SAM" id="MobiDB-lite"/>
    </source>
</evidence>
<reference evidence="2 3" key="1">
    <citation type="submission" date="2023-01" db="EMBL/GenBank/DDBJ databases">
        <title>Analysis of 21 Apiospora genomes using comparative genomics revels a genus with tremendous synthesis potential of carbohydrate active enzymes and secondary metabolites.</title>
        <authorList>
            <person name="Sorensen T."/>
        </authorList>
    </citation>
    <scope>NUCLEOTIDE SEQUENCE [LARGE SCALE GENOMIC DNA]</scope>
    <source>
        <strain evidence="2 3">CBS 83171</strain>
    </source>
</reference>
<accession>A0ABR1U2I0</accession>